<dbReference type="OMA" id="MHAWRIG"/>
<accession>A0A0H5NVX0</accession>
<sequence length="95" mass="10633">MPRSPQPAVAASSRWTGDDGIRYPSGDTHAWLPGTNQTVCGVPLSRARLARFPHVPWGEALWLADTGDRRVVLCRRCTAATRSERRGWQRIDPRP</sequence>
<dbReference type="KEGG" id="nfr:ERS450000_00514"/>
<evidence type="ECO:0000256" key="1">
    <source>
        <dbReference type="SAM" id="MobiDB-lite"/>
    </source>
</evidence>
<organism evidence="2 3">
    <name type="scientific">Nocardia farcinica</name>
    <dbReference type="NCBI Taxonomy" id="37329"/>
    <lineage>
        <taxon>Bacteria</taxon>
        <taxon>Bacillati</taxon>
        <taxon>Actinomycetota</taxon>
        <taxon>Actinomycetes</taxon>
        <taxon>Mycobacteriales</taxon>
        <taxon>Nocardiaceae</taxon>
        <taxon>Nocardia</taxon>
    </lineage>
</organism>
<evidence type="ECO:0000313" key="2">
    <source>
        <dbReference type="EMBL" id="CRY74161.1"/>
    </source>
</evidence>
<protein>
    <submittedName>
        <fullName evidence="2">Uncharacterized protein</fullName>
    </submittedName>
</protein>
<feature type="region of interest" description="Disordered" evidence="1">
    <location>
        <begin position="1"/>
        <end position="21"/>
    </location>
</feature>
<gene>
    <name evidence="2" type="ORF">ERS450000_00514</name>
</gene>
<evidence type="ECO:0000313" key="3">
    <source>
        <dbReference type="Proteomes" id="UP000057820"/>
    </source>
</evidence>
<dbReference type="AlphaFoldDB" id="A0A0H5NVX0"/>
<proteinExistence type="predicted"/>
<name>A0A0H5NVX0_NOCFR</name>
<dbReference type="Proteomes" id="UP000057820">
    <property type="component" value="Chromosome 1"/>
</dbReference>
<dbReference type="RefSeq" id="WP_011210068.1">
    <property type="nucleotide sequence ID" value="NZ_CP031418.1"/>
</dbReference>
<dbReference type="GeneID" id="61134236"/>
<reference evidence="3" key="1">
    <citation type="submission" date="2015-03" db="EMBL/GenBank/DDBJ databases">
        <authorList>
            <consortium name="Pathogen Informatics"/>
        </authorList>
    </citation>
    <scope>NUCLEOTIDE SEQUENCE [LARGE SCALE GENOMIC DNA]</scope>
    <source>
        <strain evidence="3">NCTC11134</strain>
    </source>
</reference>
<dbReference type="EMBL" id="LN868938">
    <property type="protein sequence ID" value="CRY74161.1"/>
    <property type="molecule type" value="Genomic_DNA"/>
</dbReference>